<evidence type="ECO:0000256" key="3">
    <source>
        <dbReference type="ARBA" id="ARBA00017144"/>
    </source>
</evidence>
<feature type="domain" description="Thymidylate kinase-like" evidence="11">
    <location>
        <begin position="17"/>
        <end position="195"/>
    </location>
</feature>
<keyword evidence="5 10" id="KW-0545">Nucleotide biosynthesis</keyword>
<dbReference type="EC" id="2.7.4.9" evidence="2 10"/>
<reference evidence="12 13" key="1">
    <citation type="journal article" date="2019" name="Gut">
        <title>Antibiotics-induced monodominance of a novel gut bacterial order.</title>
        <authorList>
            <person name="Hildebrand F."/>
            <person name="Moitinho-Silva L."/>
            <person name="Blasche S."/>
            <person name="Jahn M.T."/>
            <person name="Gossmann T.I."/>
            <person name="Heuerta-Cepas J."/>
            <person name="Hercog R."/>
            <person name="Luetge M."/>
            <person name="Bahram M."/>
            <person name="Pryszlak A."/>
            <person name="Alves R.J."/>
            <person name="Waszak S.M."/>
            <person name="Zhu A."/>
            <person name="Ye L."/>
            <person name="Costea P.I."/>
            <person name="Aalvink S."/>
            <person name="Belzer C."/>
            <person name="Forslund S.K."/>
            <person name="Sunagawa S."/>
            <person name="Hentschel U."/>
            <person name="Merten C."/>
            <person name="Patil K.R."/>
            <person name="Benes V."/>
            <person name="Bork P."/>
        </authorList>
    </citation>
    <scope>NUCLEOTIDE SEQUENCE [LARGE SCALE GENOMIC DNA]</scope>
    <source>
        <strain evidence="12 13">HDS1380</strain>
    </source>
</reference>
<evidence type="ECO:0000313" key="12">
    <source>
        <dbReference type="EMBL" id="RXZ61528.1"/>
    </source>
</evidence>
<dbReference type="GO" id="GO:0005524">
    <property type="term" value="F:ATP binding"/>
    <property type="evidence" value="ECO:0007669"/>
    <property type="project" value="UniProtKB-UniRule"/>
</dbReference>
<dbReference type="Gene3D" id="3.40.50.300">
    <property type="entry name" value="P-loop containing nucleotide triphosphate hydrolases"/>
    <property type="match status" value="1"/>
</dbReference>
<organism evidence="12 13">
    <name type="scientific">Candidatus Borkfalkia ceftriaxoniphila</name>
    <dbReference type="NCBI Taxonomy" id="2508949"/>
    <lineage>
        <taxon>Bacteria</taxon>
        <taxon>Bacillati</taxon>
        <taxon>Bacillota</taxon>
        <taxon>Clostridia</taxon>
        <taxon>Christensenellales</taxon>
        <taxon>Christensenellaceae</taxon>
        <taxon>Candidatus Borkfalkia</taxon>
    </lineage>
</organism>
<keyword evidence="4 10" id="KW-0808">Transferase</keyword>
<dbReference type="HAMAP" id="MF_00165">
    <property type="entry name" value="Thymidylate_kinase"/>
    <property type="match status" value="1"/>
</dbReference>
<dbReference type="SUPFAM" id="SSF52540">
    <property type="entry name" value="P-loop containing nucleoside triphosphate hydrolases"/>
    <property type="match status" value="1"/>
</dbReference>
<keyword evidence="8 10" id="KW-0067">ATP-binding</keyword>
<sequence>MKVKLKRRRYPGKLIVFEGTDGAGKTTMIAMAKDYLVSIYGAENVIVTKQPTDMSRKTKLFQKMMYCKNNRDVDYRAMQLLTLSDRMQHGFEEIETALRAGKTVVCDRYIYTSVANMSARGYKNEKWFFQAAKHILKPDLVFLAYVPPELAISRIKARPAEATRHLDERLLKRVAEEFKKLAHSNGFIVLDTAQAPNTAYEWVEKVLNDKIIKEKRV</sequence>
<evidence type="ECO:0000256" key="10">
    <source>
        <dbReference type="HAMAP-Rule" id="MF_00165"/>
    </source>
</evidence>
<dbReference type="PANTHER" id="PTHR10344:SF4">
    <property type="entry name" value="UMP-CMP KINASE 2, MITOCHONDRIAL"/>
    <property type="match status" value="1"/>
</dbReference>
<dbReference type="Pfam" id="PF02223">
    <property type="entry name" value="Thymidylate_kin"/>
    <property type="match status" value="1"/>
</dbReference>
<evidence type="ECO:0000256" key="8">
    <source>
        <dbReference type="ARBA" id="ARBA00022840"/>
    </source>
</evidence>
<evidence type="ECO:0000256" key="6">
    <source>
        <dbReference type="ARBA" id="ARBA00022741"/>
    </source>
</evidence>
<evidence type="ECO:0000313" key="13">
    <source>
        <dbReference type="Proteomes" id="UP000291269"/>
    </source>
</evidence>
<evidence type="ECO:0000256" key="2">
    <source>
        <dbReference type="ARBA" id="ARBA00012980"/>
    </source>
</evidence>
<keyword evidence="6 10" id="KW-0547">Nucleotide-binding</keyword>
<dbReference type="InterPro" id="IPR027417">
    <property type="entry name" value="P-loop_NTPase"/>
</dbReference>
<protein>
    <recommendedName>
        <fullName evidence="3 10">Thymidylate kinase</fullName>
        <ecNumber evidence="2 10">2.7.4.9</ecNumber>
    </recommendedName>
    <alternativeName>
        <fullName evidence="10">dTMP kinase</fullName>
    </alternativeName>
</protein>
<dbReference type="GO" id="GO:0006235">
    <property type="term" value="P:dTTP biosynthetic process"/>
    <property type="evidence" value="ECO:0007669"/>
    <property type="project" value="UniProtKB-UniRule"/>
</dbReference>
<feature type="binding site" evidence="10">
    <location>
        <begin position="19"/>
        <end position="26"/>
    </location>
    <ligand>
        <name>ATP</name>
        <dbReference type="ChEBI" id="CHEBI:30616"/>
    </ligand>
</feature>
<evidence type="ECO:0000256" key="9">
    <source>
        <dbReference type="ARBA" id="ARBA00048743"/>
    </source>
</evidence>
<dbReference type="Proteomes" id="UP000291269">
    <property type="component" value="Unassembled WGS sequence"/>
</dbReference>
<name>A0A4Q2KA68_9FIRM</name>
<dbReference type="InterPro" id="IPR039430">
    <property type="entry name" value="Thymidylate_kin-like_dom"/>
</dbReference>
<accession>A0A4Q2KA68</accession>
<dbReference type="OrthoDB" id="9774907at2"/>
<evidence type="ECO:0000256" key="1">
    <source>
        <dbReference type="ARBA" id="ARBA00009776"/>
    </source>
</evidence>
<dbReference type="CDD" id="cd01672">
    <property type="entry name" value="TMPK"/>
    <property type="match status" value="1"/>
</dbReference>
<comment type="similarity">
    <text evidence="1 10">Belongs to the thymidylate kinase family.</text>
</comment>
<evidence type="ECO:0000256" key="5">
    <source>
        <dbReference type="ARBA" id="ARBA00022727"/>
    </source>
</evidence>
<keyword evidence="13" id="KW-1185">Reference proteome</keyword>
<dbReference type="GO" id="GO:0005737">
    <property type="term" value="C:cytoplasm"/>
    <property type="evidence" value="ECO:0007669"/>
    <property type="project" value="TreeGrafter"/>
</dbReference>
<evidence type="ECO:0000259" key="11">
    <source>
        <dbReference type="Pfam" id="PF02223"/>
    </source>
</evidence>
<evidence type="ECO:0000256" key="4">
    <source>
        <dbReference type="ARBA" id="ARBA00022679"/>
    </source>
</evidence>
<dbReference type="EMBL" id="SDOZ01000002">
    <property type="protein sequence ID" value="RXZ61528.1"/>
    <property type="molecule type" value="Genomic_DNA"/>
</dbReference>
<dbReference type="GO" id="GO:0004798">
    <property type="term" value="F:dTMP kinase activity"/>
    <property type="evidence" value="ECO:0007669"/>
    <property type="project" value="UniProtKB-UniRule"/>
</dbReference>
<comment type="function">
    <text evidence="10">Phosphorylation of dTMP to form dTDP in both de novo and salvage pathways of dTTP synthesis.</text>
</comment>
<dbReference type="PANTHER" id="PTHR10344">
    <property type="entry name" value="THYMIDYLATE KINASE"/>
    <property type="match status" value="1"/>
</dbReference>
<dbReference type="RefSeq" id="WP_129224310.1">
    <property type="nucleotide sequence ID" value="NZ_SDOZ01000002.1"/>
</dbReference>
<gene>
    <name evidence="10 12" type="primary">tmk</name>
    <name evidence="12" type="ORF">ESZ91_03805</name>
</gene>
<keyword evidence="7 10" id="KW-0418">Kinase</keyword>
<comment type="caution">
    <text evidence="12">The sequence shown here is derived from an EMBL/GenBank/DDBJ whole genome shotgun (WGS) entry which is preliminary data.</text>
</comment>
<comment type="catalytic activity">
    <reaction evidence="9 10">
        <text>dTMP + ATP = dTDP + ADP</text>
        <dbReference type="Rhea" id="RHEA:13517"/>
        <dbReference type="ChEBI" id="CHEBI:30616"/>
        <dbReference type="ChEBI" id="CHEBI:58369"/>
        <dbReference type="ChEBI" id="CHEBI:63528"/>
        <dbReference type="ChEBI" id="CHEBI:456216"/>
        <dbReference type="EC" id="2.7.4.9"/>
    </reaction>
</comment>
<dbReference type="AlphaFoldDB" id="A0A4Q2KA68"/>
<dbReference type="GO" id="GO:0006227">
    <property type="term" value="P:dUDP biosynthetic process"/>
    <property type="evidence" value="ECO:0007669"/>
    <property type="project" value="TreeGrafter"/>
</dbReference>
<evidence type="ECO:0000256" key="7">
    <source>
        <dbReference type="ARBA" id="ARBA00022777"/>
    </source>
</evidence>
<dbReference type="InterPro" id="IPR018094">
    <property type="entry name" value="Thymidylate_kinase"/>
</dbReference>
<dbReference type="NCBIfam" id="TIGR00041">
    <property type="entry name" value="DTMP_kinase"/>
    <property type="match status" value="1"/>
</dbReference>
<dbReference type="GO" id="GO:0006233">
    <property type="term" value="P:dTDP biosynthetic process"/>
    <property type="evidence" value="ECO:0007669"/>
    <property type="project" value="InterPro"/>
</dbReference>
<proteinExistence type="inferred from homology"/>